<accession>A0A9W4TD50</accession>
<dbReference type="OrthoDB" id="2682222at2759"/>
<evidence type="ECO:0000313" key="5">
    <source>
        <dbReference type="Proteomes" id="UP001153678"/>
    </source>
</evidence>
<protein>
    <submittedName>
        <fullName evidence="4">16043_t:CDS:1</fullName>
    </submittedName>
</protein>
<keyword evidence="3" id="KW-0539">Nucleus</keyword>
<gene>
    <name evidence="4" type="ORF">FWILDA_LOCUS19784</name>
</gene>
<proteinExistence type="predicted"/>
<keyword evidence="2" id="KW-0067">ATP-binding</keyword>
<dbReference type="PANTHER" id="PTHR18937">
    <property type="entry name" value="STRUCTURAL MAINTENANCE OF CHROMOSOMES SMC FAMILY MEMBER"/>
    <property type="match status" value="1"/>
</dbReference>
<feature type="non-terminal residue" evidence="4">
    <location>
        <position position="1"/>
    </location>
</feature>
<feature type="non-terminal residue" evidence="4">
    <location>
        <position position="78"/>
    </location>
</feature>
<evidence type="ECO:0000256" key="2">
    <source>
        <dbReference type="ARBA" id="ARBA00022840"/>
    </source>
</evidence>
<evidence type="ECO:0000313" key="4">
    <source>
        <dbReference type="EMBL" id="CAI2200872.1"/>
    </source>
</evidence>
<dbReference type="EMBL" id="CAMKVN010025705">
    <property type="protein sequence ID" value="CAI2200872.1"/>
    <property type="molecule type" value="Genomic_DNA"/>
</dbReference>
<evidence type="ECO:0000256" key="3">
    <source>
        <dbReference type="ARBA" id="ARBA00023242"/>
    </source>
</evidence>
<dbReference type="Proteomes" id="UP001153678">
    <property type="component" value="Unassembled WGS sequence"/>
</dbReference>
<name>A0A9W4TD50_9GLOM</name>
<sequence length="78" mass="9034">RVIGYRANKMRQGKLSELIHSSQRCENLDVCNVAVHFEEILDMHDPSQLVISRQDFAIMQASISCKYFINGRQSNYTE</sequence>
<dbReference type="PANTHER" id="PTHR18937:SF172">
    <property type="entry name" value="STRUCTURAL MAINTENANCE OF CHROMOSOMES PROTEIN"/>
    <property type="match status" value="1"/>
</dbReference>
<reference evidence="4" key="1">
    <citation type="submission" date="2022-08" db="EMBL/GenBank/DDBJ databases">
        <authorList>
            <person name="Kallberg Y."/>
            <person name="Tangrot J."/>
            <person name="Rosling A."/>
        </authorList>
    </citation>
    <scope>NUCLEOTIDE SEQUENCE</scope>
    <source>
        <strain evidence="4">Wild A</strain>
    </source>
</reference>
<evidence type="ECO:0000256" key="1">
    <source>
        <dbReference type="ARBA" id="ARBA00022741"/>
    </source>
</evidence>
<keyword evidence="1" id="KW-0547">Nucleotide-binding</keyword>
<dbReference type="GO" id="GO:0007076">
    <property type="term" value="P:mitotic chromosome condensation"/>
    <property type="evidence" value="ECO:0007669"/>
    <property type="project" value="TreeGrafter"/>
</dbReference>
<dbReference type="GO" id="GO:0005524">
    <property type="term" value="F:ATP binding"/>
    <property type="evidence" value="ECO:0007669"/>
    <property type="project" value="UniProtKB-KW"/>
</dbReference>
<keyword evidence="5" id="KW-1185">Reference proteome</keyword>
<organism evidence="4 5">
    <name type="scientific">Funneliformis geosporum</name>
    <dbReference type="NCBI Taxonomy" id="1117311"/>
    <lineage>
        <taxon>Eukaryota</taxon>
        <taxon>Fungi</taxon>
        <taxon>Fungi incertae sedis</taxon>
        <taxon>Mucoromycota</taxon>
        <taxon>Glomeromycotina</taxon>
        <taxon>Glomeromycetes</taxon>
        <taxon>Glomerales</taxon>
        <taxon>Glomeraceae</taxon>
        <taxon>Funneliformis</taxon>
    </lineage>
</organism>
<dbReference type="GO" id="GO:0000796">
    <property type="term" value="C:condensin complex"/>
    <property type="evidence" value="ECO:0007669"/>
    <property type="project" value="TreeGrafter"/>
</dbReference>
<dbReference type="AlphaFoldDB" id="A0A9W4TD50"/>
<comment type="caution">
    <text evidence="4">The sequence shown here is derived from an EMBL/GenBank/DDBJ whole genome shotgun (WGS) entry which is preliminary data.</text>
</comment>